<keyword evidence="2" id="KW-1185">Reference proteome</keyword>
<reference evidence="1 2" key="1">
    <citation type="journal article" date="2020" name="BMC Genomics">
        <title>Intraspecific diversification of the crop wild relative Brassica cretica Lam. using demographic model selection.</title>
        <authorList>
            <person name="Kioukis A."/>
            <person name="Michalopoulou V.A."/>
            <person name="Briers L."/>
            <person name="Pirintsos S."/>
            <person name="Studholme D.J."/>
            <person name="Pavlidis P."/>
            <person name="Sarris P.F."/>
        </authorList>
    </citation>
    <scope>NUCLEOTIDE SEQUENCE [LARGE SCALE GENOMIC DNA]</scope>
    <source>
        <strain evidence="2">cv. PFS-1207/04</strain>
    </source>
</reference>
<sequence>MPHSSNNESLKGGKGFGSGVPLEFVKKIGIKDVKTQVCISMTQYTRDHKQEALSSFSSNKVGTWCSKHLVLSYSLQTMNPELVVERPEVVAVGRRSRLVFRASIRHKPERPRGVVVVTSLWSWSDFVSSL</sequence>
<organism evidence="1 2">
    <name type="scientific">Brassica cretica</name>
    <name type="common">Mustard</name>
    <dbReference type="NCBI Taxonomy" id="69181"/>
    <lineage>
        <taxon>Eukaryota</taxon>
        <taxon>Viridiplantae</taxon>
        <taxon>Streptophyta</taxon>
        <taxon>Embryophyta</taxon>
        <taxon>Tracheophyta</taxon>
        <taxon>Spermatophyta</taxon>
        <taxon>Magnoliopsida</taxon>
        <taxon>eudicotyledons</taxon>
        <taxon>Gunneridae</taxon>
        <taxon>Pentapetalae</taxon>
        <taxon>rosids</taxon>
        <taxon>malvids</taxon>
        <taxon>Brassicales</taxon>
        <taxon>Brassicaceae</taxon>
        <taxon>Brassiceae</taxon>
        <taxon>Brassica</taxon>
    </lineage>
</organism>
<proteinExistence type="predicted"/>
<name>A0ABQ7DSH4_BRACR</name>
<accession>A0ABQ7DSH4</accession>
<gene>
    <name evidence="1" type="ORF">DY000_02032607</name>
</gene>
<comment type="caution">
    <text evidence="1">The sequence shown here is derived from an EMBL/GenBank/DDBJ whole genome shotgun (WGS) entry which is preliminary data.</text>
</comment>
<evidence type="ECO:0000313" key="2">
    <source>
        <dbReference type="Proteomes" id="UP000266723"/>
    </source>
</evidence>
<evidence type="ECO:0000313" key="1">
    <source>
        <dbReference type="EMBL" id="KAF3580476.1"/>
    </source>
</evidence>
<protein>
    <submittedName>
        <fullName evidence="1">Uncharacterized protein</fullName>
    </submittedName>
</protein>
<dbReference type="EMBL" id="QGKV02000649">
    <property type="protein sequence ID" value="KAF3580476.1"/>
    <property type="molecule type" value="Genomic_DNA"/>
</dbReference>
<dbReference type="Proteomes" id="UP000266723">
    <property type="component" value="Unassembled WGS sequence"/>
</dbReference>